<feature type="domain" description="DUF3741" evidence="2">
    <location>
        <begin position="340"/>
        <end position="367"/>
    </location>
</feature>
<feature type="compositionally biased region" description="Polar residues" evidence="1">
    <location>
        <begin position="39"/>
        <end position="48"/>
    </location>
</feature>
<organism evidence="3 4">
    <name type="scientific">Tetracentron sinense</name>
    <name type="common">Spur-leaf</name>
    <dbReference type="NCBI Taxonomy" id="13715"/>
    <lineage>
        <taxon>Eukaryota</taxon>
        <taxon>Viridiplantae</taxon>
        <taxon>Streptophyta</taxon>
        <taxon>Embryophyta</taxon>
        <taxon>Tracheophyta</taxon>
        <taxon>Spermatophyta</taxon>
        <taxon>Magnoliopsida</taxon>
        <taxon>Trochodendrales</taxon>
        <taxon>Trochodendraceae</taxon>
        <taxon>Tetracentron</taxon>
    </lineage>
</organism>
<dbReference type="Pfam" id="PF14383">
    <property type="entry name" value="VARLMGL"/>
    <property type="match status" value="1"/>
</dbReference>
<feature type="region of interest" description="Disordered" evidence="1">
    <location>
        <begin position="301"/>
        <end position="350"/>
    </location>
</feature>
<dbReference type="OrthoDB" id="761625at2759"/>
<feature type="region of interest" description="Disordered" evidence="1">
    <location>
        <begin position="240"/>
        <end position="274"/>
    </location>
</feature>
<dbReference type="InterPro" id="IPR032795">
    <property type="entry name" value="DUF3741-assoc"/>
</dbReference>
<dbReference type="Proteomes" id="UP000655225">
    <property type="component" value="Unassembled WGS sequence"/>
</dbReference>
<feature type="compositionally biased region" description="Polar residues" evidence="1">
    <location>
        <begin position="575"/>
        <end position="588"/>
    </location>
</feature>
<feature type="region of interest" description="Disordered" evidence="1">
    <location>
        <begin position="362"/>
        <end position="395"/>
    </location>
</feature>
<feature type="region of interest" description="Disordered" evidence="1">
    <location>
        <begin position="451"/>
        <end position="564"/>
    </location>
</feature>
<feature type="region of interest" description="Disordered" evidence="1">
    <location>
        <begin position="572"/>
        <end position="591"/>
    </location>
</feature>
<feature type="region of interest" description="Disordered" evidence="1">
    <location>
        <begin position="24"/>
        <end position="77"/>
    </location>
</feature>
<keyword evidence="4" id="KW-1185">Reference proteome</keyword>
<reference evidence="3 4" key="1">
    <citation type="submission" date="2020-04" db="EMBL/GenBank/DDBJ databases">
        <title>Plant Genome Project.</title>
        <authorList>
            <person name="Zhang R.-G."/>
        </authorList>
    </citation>
    <scope>NUCLEOTIDE SEQUENCE [LARGE SCALE GENOMIC DNA]</scope>
    <source>
        <strain evidence="3">YNK0</strain>
        <tissue evidence="3">Leaf</tissue>
    </source>
</reference>
<dbReference type="OMA" id="PDVNCMW"/>
<dbReference type="PANTHER" id="PTHR34282">
    <property type="entry name" value="OS01G0228800 PROTEIN-RELATED"/>
    <property type="match status" value="1"/>
</dbReference>
<comment type="caution">
    <text evidence="3">The sequence shown here is derived from an EMBL/GenBank/DDBJ whole genome shotgun (WGS) entry which is preliminary data.</text>
</comment>
<dbReference type="PANTHER" id="PTHR34282:SF1">
    <property type="entry name" value="DUF3741 DOMAIN-CONTAINING PROTEIN"/>
    <property type="match status" value="1"/>
</dbReference>
<feature type="compositionally biased region" description="Polar residues" evidence="1">
    <location>
        <begin position="472"/>
        <end position="496"/>
    </location>
</feature>
<name>A0A834ZRH0_TETSI</name>
<gene>
    <name evidence="3" type="ORF">HHK36_002477</name>
</gene>
<accession>A0A834ZRH0</accession>
<evidence type="ECO:0000256" key="1">
    <source>
        <dbReference type="SAM" id="MobiDB-lite"/>
    </source>
</evidence>
<proteinExistence type="predicted"/>
<evidence type="ECO:0000313" key="3">
    <source>
        <dbReference type="EMBL" id="KAF8409958.1"/>
    </source>
</evidence>
<evidence type="ECO:0000313" key="4">
    <source>
        <dbReference type="Proteomes" id="UP000655225"/>
    </source>
</evidence>
<evidence type="ECO:0000259" key="2">
    <source>
        <dbReference type="Pfam" id="PF14383"/>
    </source>
</evidence>
<dbReference type="EMBL" id="JABCRI010000002">
    <property type="protein sequence ID" value="KAF8409958.1"/>
    <property type="molecule type" value="Genomic_DNA"/>
</dbReference>
<sequence>MAKRSDFAQKLLDDLRLRKERMAISQTSKRSNHMHSDAYGNNSRQTYGGSREVTPRESMSARTGNKHKWSGTGSSRPLAIEGGASQAIVQIGRTRSSEHIADLSMALAFALENGGKLRKMESSGNPMVGFLQHIGTRSMDLGKMERRWSMDKSQPLSNRFPSLSHLHIKEISRGAQKLNQILKACSNGLNFDRYSIDIGMELLKGAMDLEESLRMLVNLQEASDYMVSPQRKQRIRLLEEEEDDDDTTITVNEQKQLDRPRFSFDGPSRNSHDDIHEVAKNGFPKQRLLALSYPTEAPRLTREKQVSITSSNSVSRRRSASCGPDSTTLAAFSDPRHQSSSSHSKPEKGRIPSVIAKLMGLEELPPDRDSKVGAQNKSSFKQRREGKDIKQNAYGSSKNAELNIMDSENYAPKTVRLKELQTNKVSAATGDTSIVLQADNIMVTHNANLEMVTRGGKPQRKNPENTEDLNLVSDSKQQTSKANKQQINMTQLNQITGIRKDQQEKERRQDNANPKEPKSTEKGEPKELLSKDDLQRMALKTHKHSESAYVKPEKEGDKGSTLQKEKKHVNRFLMPSNQPKPSHDSGFQQPYLLRNPKDEKLQAVERERQNAKNKLQVKKQKGSEIILKNSLKTIHDAGKLQKKLPHIIHATVGKRSSIESFDAMPFKGSPKSIPHEDLITNGTSTNHKLNMKILPSRTSKEQNASPRDPETDVGKATAPIPPGMSLKPVRVLPTQKKVDKAQYMHKSETPQKMDGVETPRNLSPRNIAKPLKQQFSVLQELKQIRHEKTSRSKEAEKVTSSRSKEEEVCIIRSNKTEASIQPFNLAQHLQQEADRTPILGNPTGDECRMPKERDIIAPNATSQDLTSKFSHSQQAPQLVVDKDGEPKSYDFVMFRLKGPYEGAMVISNSSQQEQKKISKSGTQGSLTENENHLKQILIKSQLFLNAAEALFKLHIPVGILHASAHKCQDEDSKLDLDSGYEVMKRKGRRQELTYHRCMAISIGSMKIKSLDDLVKALHEDLEKLKFRGKNGSDEYDAADYLHKILERDIQNRDPDVNCMWDFGWSETMFAYLEKDDVIREVERHVFNGLIDEITRDFILCK</sequence>
<feature type="compositionally biased region" description="Basic and acidic residues" evidence="1">
    <location>
        <begin position="498"/>
        <end position="535"/>
    </location>
</feature>
<feature type="region of interest" description="Disordered" evidence="1">
    <location>
        <begin position="695"/>
        <end position="727"/>
    </location>
</feature>
<dbReference type="AlphaFoldDB" id="A0A834ZRH0"/>
<protein>
    <recommendedName>
        <fullName evidence="2">DUF3741 domain-containing protein</fullName>
    </recommendedName>
</protein>